<evidence type="ECO:0000259" key="1">
    <source>
        <dbReference type="Pfam" id="PF03478"/>
    </source>
</evidence>
<dbReference type="InterPro" id="IPR005174">
    <property type="entry name" value="KIB1-4_b-propeller"/>
</dbReference>
<dbReference type="AlphaFoldDB" id="A0A833QCW3"/>
<dbReference type="Proteomes" id="UP000623129">
    <property type="component" value="Unassembled WGS sequence"/>
</dbReference>
<sequence>MLINCVLFDLDLAMRQLLYCADLDLAMRQLLYCASSKATIRDYLENFHFEFDSTFLREKLFIGSQYGFVAVLDQYSEPSLFNPPLTGDIISLPSITTVQTVRPFRSANGYLVSYLYCVCITNPESPFERYAFEHFQDIILFQKIMVSSNPSISSSSFVAAALIGPNLAIAMPGKGRWNLLERKCYMDIMFR</sequence>
<protein>
    <recommendedName>
        <fullName evidence="1">KIB1-4 beta-propeller domain-containing protein</fullName>
    </recommendedName>
</protein>
<dbReference type="PANTHER" id="PTHR44586:SF17">
    <property type="entry name" value="DUF295 DOMAIN-CONTAINING PROTEIN"/>
    <property type="match status" value="1"/>
</dbReference>
<keyword evidence="3" id="KW-1185">Reference proteome</keyword>
<name>A0A833QCW3_9POAL</name>
<evidence type="ECO:0000313" key="3">
    <source>
        <dbReference type="Proteomes" id="UP000623129"/>
    </source>
</evidence>
<reference evidence="2" key="1">
    <citation type="submission" date="2020-01" db="EMBL/GenBank/DDBJ databases">
        <title>Genome sequence of Kobresia littledalei, the first chromosome-level genome in the family Cyperaceae.</title>
        <authorList>
            <person name="Qu G."/>
        </authorList>
    </citation>
    <scope>NUCLEOTIDE SEQUENCE</scope>
    <source>
        <strain evidence="2">C.B.Clarke</strain>
        <tissue evidence="2">Leaf</tissue>
    </source>
</reference>
<feature type="domain" description="KIB1-4 beta-propeller" evidence="1">
    <location>
        <begin position="55"/>
        <end position="190"/>
    </location>
</feature>
<dbReference type="PANTHER" id="PTHR44586">
    <property type="entry name" value="F-BOX DOMAIN CONTAINING PROTEIN, EXPRESSED"/>
    <property type="match status" value="1"/>
</dbReference>
<dbReference type="Pfam" id="PF03478">
    <property type="entry name" value="Beta-prop_KIB1-4"/>
    <property type="match status" value="1"/>
</dbReference>
<dbReference type="OrthoDB" id="689678at2759"/>
<gene>
    <name evidence="2" type="ORF">FCM35_KLT14106</name>
</gene>
<dbReference type="EMBL" id="SWLB01000026">
    <property type="protein sequence ID" value="KAF3321890.1"/>
    <property type="molecule type" value="Genomic_DNA"/>
</dbReference>
<evidence type="ECO:0000313" key="2">
    <source>
        <dbReference type="EMBL" id="KAF3321890.1"/>
    </source>
</evidence>
<organism evidence="2 3">
    <name type="scientific">Carex littledalei</name>
    <dbReference type="NCBI Taxonomy" id="544730"/>
    <lineage>
        <taxon>Eukaryota</taxon>
        <taxon>Viridiplantae</taxon>
        <taxon>Streptophyta</taxon>
        <taxon>Embryophyta</taxon>
        <taxon>Tracheophyta</taxon>
        <taxon>Spermatophyta</taxon>
        <taxon>Magnoliopsida</taxon>
        <taxon>Liliopsida</taxon>
        <taxon>Poales</taxon>
        <taxon>Cyperaceae</taxon>
        <taxon>Cyperoideae</taxon>
        <taxon>Cariceae</taxon>
        <taxon>Carex</taxon>
        <taxon>Carex subgen. Euthyceras</taxon>
    </lineage>
</organism>
<accession>A0A833QCW3</accession>
<comment type="caution">
    <text evidence="2">The sequence shown here is derived from an EMBL/GenBank/DDBJ whole genome shotgun (WGS) entry which is preliminary data.</text>
</comment>
<proteinExistence type="predicted"/>